<dbReference type="Gene3D" id="1.10.357.10">
    <property type="entry name" value="Tetracycline Repressor, domain 2"/>
    <property type="match status" value="1"/>
</dbReference>
<dbReference type="EMBL" id="JAMZFT010000004">
    <property type="protein sequence ID" value="MCP1337824.1"/>
    <property type="molecule type" value="Genomic_DNA"/>
</dbReference>
<keyword evidence="2 4" id="KW-0238">DNA-binding</keyword>
<sequence length="215" mass="23934">MQDEAPFSDILSAAADEPGLRKGERTRLRLMAATAGLLQETFFHNLRIVDICSHAGVSQGTFYLYFKDKMDVATATLSRFAHHVFELMRLAGRGHPDLPAAVHATTLVYVRQFHLNRGLLRCLMQMTEESAQFEEIYRSLNGTWNLRTAEAIARRQGTKGGATPEQIMTVYAMGGMVDEFLANLYVRNDPALVAHAGPPEQVADLLSSLWIRAVL</sequence>
<evidence type="ECO:0000256" key="3">
    <source>
        <dbReference type="ARBA" id="ARBA00023163"/>
    </source>
</evidence>
<organism evidence="6 7">
    <name type="scientific">Futiania mangrovi</name>
    <dbReference type="NCBI Taxonomy" id="2959716"/>
    <lineage>
        <taxon>Bacteria</taxon>
        <taxon>Pseudomonadati</taxon>
        <taxon>Pseudomonadota</taxon>
        <taxon>Alphaproteobacteria</taxon>
        <taxon>Futianiales</taxon>
        <taxon>Futianiaceae</taxon>
        <taxon>Futiania</taxon>
    </lineage>
</organism>
<dbReference type="PANTHER" id="PTHR30055">
    <property type="entry name" value="HTH-TYPE TRANSCRIPTIONAL REGULATOR RUTR"/>
    <property type="match status" value="1"/>
</dbReference>
<evidence type="ECO:0000256" key="1">
    <source>
        <dbReference type="ARBA" id="ARBA00023015"/>
    </source>
</evidence>
<name>A0A9J6PJ35_9PROT</name>
<reference evidence="6" key="1">
    <citation type="submission" date="2022-06" db="EMBL/GenBank/DDBJ databases">
        <title>Isolation and Genomics of Futiania mangrovii gen. nov., sp. nov., a Rare and Metabolically-versatile member in the Class Alphaproteobacteria.</title>
        <authorList>
            <person name="Liu L."/>
            <person name="Huang W.-C."/>
            <person name="Pan J."/>
            <person name="Li J."/>
            <person name="Huang Y."/>
            <person name="Du H."/>
            <person name="Liu Y."/>
            <person name="Li M."/>
        </authorList>
    </citation>
    <scope>NUCLEOTIDE SEQUENCE</scope>
    <source>
        <strain evidence="6">FT118</strain>
    </source>
</reference>
<dbReference type="GO" id="GO:0000976">
    <property type="term" value="F:transcription cis-regulatory region binding"/>
    <property type="evidence" value="ECO:0007669"/>
    <property type="project" value="TreeGrafter"/>
</dbReference>
<dbReference type="RefSeq" id="WP_269333786.1">
    <property type="nucleotide sequence ID" value="NZ_JAMZFT010000004.1"/>
</dbReference>
<dbReference type="SUPFAM" id="SSF48498">
    <property type="entry name" value="Tetracyclin repressor-like, C-terminal domain"/>
    <property type="match status" value="1"/>
</dbReference>
<keyword evidence="7" id="KW-1185">Reference proteome</keyword>
<evidence type="ECO:0000259" key="5">
    <source>
        <dbReference type="PROSITE" id="PS50977"/>
    </source>
</evidence>
<evidence type="ECO:0000313" key="6">
    <source>
        <dbReference type="EMBL" id="MCP1337824.1"/>
    </source>
</evidence>
<dbReference type="InterPro" id="IPR009057">
    <property type="entry name" value="Homeodomain-like_sf"/>
</dbReference>
<dbReference type="InterPro" id="IPR036271">
    <property type="entry name" value="Tet_transcr_reg_TetR-rel_C_sf"/>
</dbReference>
<dbReference type="InterPro" id="IPR001647">
    <property type="entry name" value="HTH_TetR"/>
</dbReference>
<dbReference type="InterPro" id="IPR050109">
    <property type="entry name" value="HTH-type_TetR-like_transc_reg"/>
</dbReference>
<comment type="caution">
    <text evidence="6">The sequence shown here is derived from an EMBL/GenBank/DDBJ whole genome shotgun (WGS) entry which is preliminary data.</text>
</comment>
<dbReference type="GO" id="GO:0003700">
    <property type="term" value="F:DNA-binding transcription factor activity"/>
    <property type="evidence" value="ECO:0007669"/>
    <property type="project" value="TreeGrafter"/>
</dbReference>
<gene>
    <name evidence="6" type="ORF">NJQ99_15490</name>
</gene>
<feature type="DNA-binding region" description="H-T-H motif" evidence="4">
    <location>
        <begin position="47"/>
        <end position="66"/>
    </location>
</feature>
<dbReference type="SUPFAM" id="SSF46689">
    <property type="entry name" value="Homeodomain-like"/>
    <property type="match status" value="1"/>
</dbReference>
<evidence type="ECO:0000256" key="2">
    <source>
        <dbReference type="ARBA" id="ARBA00023125"/>
    </source>
</evidence>
<protein>
    <submittedName>
        <fullName evidence="6">TetR/AcrR family transcriptional regulator</fullName>
    </submittedName>
</protein>
<accession>A0A9J6PJ35</accession>
<evidence type="ECO:0000313" key="7">
    <source>
        <dbReference type="Proteomes" id="UP001055804"/>
    </source>
</evidence>
<feature type="domain" description="HTH tetR-type" evidence="5">
    <location>
        <begin position="24"/>
        <end position="84"/>
    </location>
</feature>
<dbReference type="AlphaFoldDB" id="A0A9J6PJ35"/>
<keyword evidence="1" id="KW-0805">Transcription regulation</keyword>
<dbReference type="Proteomes" id="UP001055804">
    <property type="component" value="Unassembled WGS sequence"/>
</dbReference>
<evidence type="ECO:0000256" key="4">
    <source>
        <dbReference type="PROSITE-ProRule" id="PRU00335"/>
    </source>
</evidence>
<keyword evidence="3" id="KW-0804">Transcription</keyword>
<dbReference type="PANTHER" id="PTHR30055:SF234">
    <property type="entry name" value="HTH-TYPE TRANSCRIPTIONAL REGULATOR BETI"/>
    <property type="match status" value="1"/>
</dbReference>
<dbReference type="PROSITE" id="PS50977">
    <property type="entry name" value="HTH_TETR_2"/>
    <property type="match status" value="1"/>
</dbReference>
<dbReference type="Gene3D" id="1.10.10.60">
    <property type="entry name" value="Homeodomain-like"/>
    <property type="match status" value="1"/>
</dbReference>
<proteinExistence type="predicted"/>
<dbReference type="Pfam" id="PF00440">
    <property type="entry name" value="TetR_N"/>
    <property type="match status" value="1"/>
</dbReference>